<evidence type="ECO:0000259" key="2">
    <source>
        <dbReference type="Pfam" id="PF14309"/>
    </source>
</evidence>
<evidence type="ECO:0000259" key="3">
    <source>
        <dbReference type="Pfam" id="PF14383"/>
    </source>
</evidence>
<dbReference type="EMBL" id="JAEACU010000003">
    <property type="protein sequence ID" value="KAH7537298.1"/>
    <property type="molecule type" value="Genomic_DNA"/>
</dbReference>
<feature type="compositionally biased region" description="Acidic residues" evidence="1">
    <location>
        <begin position="694"/>
        <end position="708"/>
    </location>
</feature>
<evidence type="ECO:0000313" key="4">
    <source>
        <dbReference type="EMBL" id="KAH7537298.1"/>
    </source>
</evidence>
<sequence>MESSQRTPSVIARLMGLDVLPPQEPVQKPQRVLSESYLQRVASIGVRGKQYKHNPLRMNFEEKKELGNNFPVVETLKKDEHLDLSDEKRKANLGPLVAKMAFRQKYINTKCSSSDEKLQTSEEFQQLSDVIDSKNDQLPTYILEGNLKSSCTSDSSVENCRKSVSKTGSGYCNSVQKGENGIVTDSNGELSLNFHKFARSELVLNNPHTRIVVLKPKHGKDKNYIRYCSSASSDESSQSGVNYLTHFCTPGSEKIRVEVKGRKNLETDVKPSRQQPLVSSELMEELTGKTIQKINSSTRLSRLESKADEATFAVKHKFLMPPSSSFPDWKNGYRSFSNSDAFVTREAKKQLLERWKMNKRSEEVGLASKGSTLGEMLAMPYHNLRPKSHRPGRHGKKDLDLSKFSTKQSKHDSFCNEWYMGLEDSISDAWHKFMKQNNQEDHSELSCWKHKYEKSQSISCLNSKDCASIKDGKVMDILKNTLERDQSVLNFLNPHSSSCSSSFSIMEDSNSSQEAWVMKDEMKNNTDDENVSEQNLFSELPISTVASASIAADMVENAEIEIADKPLGKSQKQSCMLTTCNLLEKVYNSSSHATETLVQQEQECQETSFGSHVESALSSPCSFMDPDFLMSLEEAYHPSPVSVLEPSFTEDTWASSEFSRGVTDNICRLQRHLQLLKSETLDTYSEGPGMIVSSDDETEEGSAEDSKEDVDSMKLFRVEESRDFSYLVDVLNEASFHGRNLKMDFSTLHSPDCPISLSVFETLEKKFGDQASWKSSERRLLFDRINAGLMEILHPCMGVPKWAKPVSRRLNPSSDEEMIEEDLWMLLVSQDKEASKDSAEKALGNEIGKLDLGDDIDAIGIEIERLVIDELMAELVE</sequence>
<organism evidence="4 5">
    <name type="scientific">Ziziphus jujuba var. spinosa</name>
    <dbReference type="NCBI Taxonomy" id="714518"/>
    <lineage>
        <taxon>Eukaryota</taxon>
        <taxon>Viridiplantae</taxon>
        <taxon>Streptophyta</taxon>
        <taxon>Embryophyta</taxon>
        <taxon>Tracheophyta</taxon>
        <taxon>Spermatophyta</taxon>
        <taxon>Magnoliopsida</taxon>
        <taxon>eudicotyledons</taxon>
        <taxon>Gunneridae</taxon>
        <taxon>Pentapetalae</taxon>
        <taxon>rosids</taxon>
        <taxon>fabids</taxon>
        <taxon>Rosales</taxon>
        <taxon>Rhamnaceae</taxon>
        <taxon>Paliureae</taxon>
        <taxon>Ziziphus</taxon>
    </lineage>
</organism>
<dbReference type="AlphaFoldDB" id="A0A978VP23"/>
<name>A0A978VP23_ZIZJJ</name>
<dbReference type="Pfam" id="PF14309">
    <property type="entry name" value="DUF4378"/>
    <property type="match status" value="1"/>
</dbReference>
<feature type="domain" description="DUF3741" evidence="3">
    <location>
        <begin position="4"/>
        <end position="23"/>
    </location>
</feature>
<dbReference type="Proteomes" id="UP000813462">
    <property type="component" value="Unassembled WGS sequence"/>
</dbReference>
<protein>
    <recommendedName>
        <fullName evidence="6">Protein TRM32</fullName>
    </recommendedName>
</protein>
<evidence type="ECO:0008006" key="6">
    <source>
        <dbReference type="Google" id="ProtNLM"/>
    </source>
</evidence>
<dbReference type="PANTHER" id="PTHR46836">
    <property type="entry name" value="AFADIN"/>
    <property type="match status" value="1"/>
</dbReference>
<feature type="domain" description="DUF4378" evidence="2">
    <location>
        <begin position="723"/>
        <end position="874"/>
    </location>
</feature>
<dbReference type="PANTHER" id="PTHR46836:SF7">
    <property type="entry name" value="PHOSPHATIDYLINOSITOL N-ACETYGLUCOSAMINLYTRANSFERASE SUBUNIT P-LIKE PROTEIN"/>
    <property type="match status" value="1"/>
</dbReference>
<reference evidence="4" key="1">
    <citation type="journal article" date="2021" name="Front. Plant Sci.">
        <title>Chromosome-Scale Genome Assembly for Chinese Sour Jujube and Insights Into Its Genome Evolution and Domestication Signature.</title>
        <authorList>
            <person name="Shen L.-Y."/>
            <person name="Luo H."/>
            <person name="Wang X.-L."/>
            <person name="Wang X.-M."/>
            <person name="Qiu X.-J."/>
            <person name="Liu H."/>
            <person name="Zhou S.-S."/>
            <person name="Jia K.-H."/>
            <person name="Nie S."/>
            <person name="Bao Y.-T."/>
            <person name="Zhang R.-G."/>
            <person name="Yun Q.-Z."/>
            <person name="Chai Y.-H."/>
            <person name="Lu J.-Y."/>
            <person name="Li Y."/>
            <person name="Zhao S.-W."/>
            <person name="Mao J.-F."/>
            <person name="Jia S.-G."/>
            <person name="Mao Y.-M."/>
        </authorList>
    </citation>
    <scope>NUCLEOTIDE SEQUENCE</scope>
    <source>
        <strain evidence="4">AT0</strain>
        <tissue evidence="4">Leaf</tissue>
    </source>
</reference>
<evidence type="ECO:0000256" key="1">
    <source>
        <dbReference type="SAM" id="MobiDB-lite"/>
    </source>
</evidence>
<dbReference type="OrthoDB" id="1584003at2759"/>
<feature type="region of interest" description="Disordered" evidence="1">
    <location>
        <begin position="686"/>
        <end position="709"/>
    </location>
</feature>
<gene>
    <name evidence="4" type="ORF">FEM48_Zijuj03G0077900</name>
</gene>
<accession>A0A978VP23</accession>
<proteinExistence type="predicted"/>
<dbReference type="InterPro" id="IPR032795">
    <property type="entry name" value="DUF3741-assoc"/>
</dbReference>
<dbReference type="Pfam" id="PF14383">
    <property type="entry name" value="VARLMGL"/>
    <property type="match status" value="1"/>
</dbReference>
<comment type="caution">
    <text evidence="4">The sequence shown here is derived from an EMBL/GenBank/DDBJ whole genome shotgun (WGS) entry which is preliminary data.</text>
</comment>
<dbReference type="InterPro" id="IPR025486">
    <property type="entry name" value="DUF4378"/>
</dbReference>
<evidence type="ECO:0000313" key="5">
    <source>
        <dbReference type="Proteomes" id="UP000813462"/>
    </source>
</evidence>